<dbReference type="Proteomes" id="UP000060699">
    <property type="component" value="Chromosome"/>
</dbReference>
<dbReference type="RefSeq" id="WP_058937048.1">
    <property type="nucleotide sequence ID" value="NZ_CP013729.1"/>
</dbReference>
<dbReference type="EMBL" id="CP013729">
    <property type="protein sequence ID" value="ALV09238.1"/>
    <property type="molecule type" value="Genomic_DNA"/>
</dbReference>
<organism evidence="1 2">
    <name type="scientific">Roseateles depolymerans</name>
    <dbReference type="NCBI Taxonomy" id="76731"/>
    <lineage>
        <taxon>Bacteria</taxon>
        <taxon>Pseudomonadati</taxon>
        <taxon>Pseudomonadota</taxon>
        <taxon>Betaproteobacteria</taxon>
        <taxon>Burkholderiales</taxon>
        <taxon>Sphaerotilaceae</taxon>
        <taxon>Roseateles</taxon>
    </lineage>
</organism>
<sequence precursor="true">MSTKNIIASVVFASVAAISGQAMANDNPHLQPVNTPSQVSRAEVLADLQIYRESGLQAVEQSETYGYDVARRQEAQAKYAELRRSPYYATLVKRFGGTPSATTVAGR</sequence>
<proteinExistence type="predicted"/>
<name>A0A0U3D6J9_9BURK</name>
<dbReference type="KEGG" id="rdp:RD2015_4801"/>
<dbReference type="AlphaFoldDB" id="A0A0U3D6J9"/>
<dbReference type="InterPro" id="IPR025421">
    <property type="entry name" value="DUF4148"/>
</dbReference>
<evidence type="ECO:0000313" key="2">
    <source>
        <dbReference type="Proteomes" id="UP000060699"/>
    </source>
</evidence>
<evidence type="ECO:0000313" key="1">
    <source>
        <dbReference type="EMBL" id="ALV09238.1"/>
    </source>
</evidence>
<dbReference type="Pfam" id="PF13663">
    <property type="entry name" value="DUF4148"/>
    <property type="match status" value="1"/>
</dbReference>
<protein>
    <submittedName>
        <fullName evidence="1">Uncharacterized protein</fullName>
    </submittedName>
</protein>
<reference evidence="1 2" key="1">
    <citation type="submission" date="2015-12" db="EMBL/GenBank/DDBJ databases">
        <title>Complete genome of Roseateles depolymerans KCTC 42856.</title>
        <authorList>
            <person name="Kim K.M."/>
        </authorList>
    </citation>
    <scope>NUCLEOTIDE SEQUENCE [LARGE SCALE GENOMIC DNA]</scope>
    <source>
        <strain evidence="1 2">KCTC 42856</strain>
    </source>
</reference>
<gene>
    <name evidence="1" type="ORF">RD2015_4801</name>
</gene>
<keyword evidence="2" id="KW-1185">Reference proteome</keyword>
<accession>A0A0U3D6J9</accession>
<dbReference type="OrthoDB" id="9154433at2"/>